<reference evidence="1" key="2">
    <citation type="journal article" date="2015" name="Fish Shellfish Immunol.">
        <title>Early steps in the European eel (Anguilla anguilla)-Vibrio vulnificus interaction in the gills: Role of the RtxA13 toxin.</title>
        <authorList>
            <person name="Callol A."/>
            <person name="Pajuelo D."/>
            <person name="Ebbesson L."/>
            <person name="Teles M."/>
            <person name="MacKenzie S."/>
            <person name="Amaro C."/>
        </authorList>
    </citation>
    <scope>NUCLEOTIDE SEQUENCE</scope>
</reference>
<dbReference type="AlphaFoldDB" id="A0A0E9TW73"/>
<accession>A0A0E9TW73</accession>
<evidence type="ECO:0000313" key="1">
    <source>
        <dbReference type="EMBL" id="JAH57914.1"/>
    </source>
</evidence>
<reference evidence="1" key="1">
    <citation type="submission" date="2014-11" db="EMBL/GenBank/DDBJ databases">
        <authorList>
            <person name="Amaro Gonzalez C."/>
        </authorList>
    </citation>
    <scope>NUCLEOTIDE SEQUENCE</scope>
</reference>
<organism evidence="1">
    <name type="scientific">Anguilla anguilla</name>
    <name type="common">European freshwater eel</name>
    <name type="synonym">Muraena anguilla</name>
    <dbReference type="NCBI Taxonomy" id="7936"/>
    <lineage>
        <taxon>Eukaryota</taxon>
        <taxon>Metazoa</taxon>
        <taxon>Chordata</taxon>
        <taxon>Craniata</taxon>
        <taxon>Vertebrata</taxon>
        <taxon>Euteleostomi</taxon>
        <taxon>Actinopterygii</taxon>
        <taxon>Neopterygii</taxon>
        <taxon>Teleostei</taxon>
        <taxon>Anguilliformes</taxon>
        <taxon>Anguillidae</taxon>
        <taxon>Anguilla</taxon>
    </lineage>
</organism>
<protein>
    <submittedName>
        <fullName evidence="1">Uncharacterized protein</fullName>
    </submittedName>
</protein>
<proteinExistence type="predicted"/>
<name>A0A0E9TW73_ANGAN</name>
<dbReference type="EMBL" id="GBXM01050663">
    <property type="protein sequence ID" value="JAH57914.1"/>
    <property type="molecule type" value="Transcribed_RNA"/>
</dbReference>
<sequence>MHIATERINSRPIECVCKDTCN</sequence>